<comment type="caution">
    <text evidence="2">The sequence shown here is derived from an EMBL/GenBank/DDBJ whole genome shotgun (WGS) entry which is preliminary data.</text>
</comment>
<feature type="region of interest" description="Disordered" evidence="1">
    <location>
        <begin position="93"/>
        <end position="123"/>
    </location>
</feature>
<keyword evidence="3" id="KW-1185">Reference proteome</keyword>
<dbReference type="AlphaFoldDB" id="A0AAV7WRE2"/>
<gene>
    <name evidence="2" type="ORF">NDU88_003426</name>
</gene>
<accession>A0AAV7WRE2</accession>
<dbReference type="EMBL" id="JANPWB010000001">
    <property type="protein sequence ID" value="KAJ1215819.1"/>
    <property type="molecule type" value="Genomic_DNA"/>
</dbReference>
<organism evidence="2 3">
    <name type="scientific">Pleurodeles waltl</name>
    <name type="common">Iberian ribbed newt</name>
    <dbReference type="NCBI Taxonomy" id="8319"/>
    <lineage>
        <taxon>Eukaryota</taxon>
        <taxon>Metazoa</taxon>
        <taxon>Chordata</taxon>
        <taxon>Craniata</taxon>
        <taxon>Vertebrata</taxon>
        <taxon>Euteleostomi</taxon>
        <taxon>Amphibia</taxon>
        <taxon>Batrachia</taxon>
        <taxon>Caudata</taxon>
        <taxon>Salamandroidea</taxon>
        <taxon>Salamandridae</taxon>
        <taxon>Pleurodelinae</taxon>
        <taxon>Pleurodeles</taxon>
    </lineage>
</organism>
<name>A0AAV7WRE2_PLEWA</name>
<evidence type="ECO:0000313" key="2">
    <source>
        <dbReference type="EMBL" id="KAJ1215819.1"/>
    </source>
</evidence>
<protein>
    <submittedName>
        <fullName evidence="2">Uncharacterized protein</fullName>
    </submittedName>
</protein>
<evidence type="ECO:0000313" key="3">
    <source>
        <dbReference type="Proteomes" id="UP001066276"/>
    </source>
</evidence>
<proteinExistence type="predicted"/>
<reference evidence="2" key="1">
    <citation type="journal article" date="2022" name="bioRxiv">
        <title>Sequencing and chromosome-scale assembly of the giantPleurodeles waltlgenome.</title>
        <authorList>
            <person name="Brown T."/>
            <person name="Elewa A."/>
            <person name="Iarovenko S."/>
            <person name="Subramanian E."/>
            <person name="Araus A.J."/>
            <person name="Petzold A."/>
            <person name="Susuki M."/>
            <person name="Suzuki K.-i.T."/>
            <person name="Hayashi T."/>
            <person name="Toyoda A."/>
            <person name="Oliveira C."/>
            <person name="Osipova E."/>
            <person name="Leigh N.D."/>
            <person name="Simon A."/>
            <person name="Yun M.H."/>
        </authorList>
    </citation>
    <scope>NUCLEOTIDE SEQUENCE</scope>
    <source>
        <strain evidence="2">20211129_DDA</strain>
        <tissue evidence="2">Liver</tissue>
    </source>
</reference>
<dbReference type="Proteomes" id="UP001066276">
    <property type="component" value="Chromosome 1_1"/>
</dbReference>
<evidence type="ECO:0000256" key="1">
    <source>
        <dbReference type="SAM" id="MobiDB-lite"/>
    </source>
</evidence>
<sequence length="123" mass="12853">MRAKETENTAPPAPLVPRTKLLRTLTRELFSTTITHHQPPPRPPGAVEETGTRNGGTLRLRVAAAVLPEVSSGAACGGEPNLGLIRAASPGVRARVGETEDAAPPTSDTRQAGPHIKSPQESP</sequence>
<feature type="region of interest" description="Disordered" evidence="1">
    <location>
        <begin position="31"/>
        <end position="55"/>
    </location>
</feature>